<dbReference type="AlphaFoldDB" id="A0A0D1KNJ0"/>
<dbReference type="CDD" id="cd02524">
    <property type="entry name" value="G1P_cytidylyltransferase"/>
    <property type="match status" value="1"/>
</dbReference>
<dbReference type="PATRIC" id="fig|1423.173.peg.2590"/>
<dbReference type="GO" id="GO:0047343">
    <property type="term" value="F:glucose-1-phosphate cytidylyltransferase activity"/>
    <property type="evidence" value="ECO:0007669"/>
    <property type="project" value="InterPro"/>
</dbReference>
<dbReference type="SUPFAM" id="SSF53448">
    <property type="entry name" value="Nucleotide-diphospho-sugar transferases"/>
    <property type="match status" value="1"/>
</dbReference>
<dbReference type="PANTHER" id="PTHR47183">
    <property type="entry name" value="GLUCOSE-1-PHOSPHATE CYTIDYLYLTRANSFERASE-RELATED"/>
    <property type="match status" value="1"/>
</dbReference>
<comment type="caution">
    <text evidence="2">The sequence shown here is derived from an EMBL/GenBank/DDBJ whole genome shotgun (WGS) entry which is preliminary data.</text>
</comment>
<dbReference type="PANTHER" id="PTHR47183:SF2">
    <property type="entry name" value="GLUCOSE-1-PHOSPHATE CYTIDYLYLTRANSFERASE-RELATED"/>
    <property type="match status" value="1"/>
</dbReference>
<dbReference type="EMBL" id="JXBC01000004">
    <property type="protein sequence ID" value="KIU10480.1"/>
    <property type="molecule type" value="Genomic_DNA"/>
</dbReference>
<dbReference type="InterPro" id="IPR013446">
    <property type="entry name" value="G1P_cyt_trans-like"/>
</dbReference>
<accession>A0A0D1KNJ0</accession>
<dbReference type="Gene3D" id="3.90.550.10">
    <property type="entry name" value="Spore Coat Polysaccharide Biosynthesis Protein SpsA, Chain A"/>
    <property type="match status" value="1"/>
</dbReference>
<gene>
    <name evidence="2" type="ORF">SC09_Contig25orf00220</name>
</gene>
<feature type="domain" description="Nucleotidyl transferase" evidence="1">
    <location>
        <begin position="2"/>
        <end position="243"/>
    </location>
</feature>
<evidence type="ECO:0000259" key="1">
    <source>
        <dbReference type="Pfam" id="PF00483"/>
    </source>
</evidence>
<dbReference type="Proteomes" id="UP000032247">
    <property type="component" value="Unassembled WGS sequence"/>
</dbReference>
<protein>
    <recommendedName>
        <fullName evidence="1">Nucleotidyl transferase domain-containing protein</fullName>
    </recommendedName>
</protein>
<proteinExistence type="predicted"/>
<sequence length="254" mass="28751">MKAVILCGGKGTRMSEVTNDIPKPLAMIGGKPILWHIMKIYQYYGVNEFILLLGYKGEKIKEYFLDYEWKHNSLTLDSSTGEVQILGQPETWKITFLETGEDTLTAERILQAKDYIGDEIFLLTYGDGLANINLFHLISYHQTKGAAATVTGIDKVSQFGTLTVEDGMAKTFSEKTSSDGIINGGFFVLSPKVFEYLPKDGNAMFEDEPLKNLAKDGELAVYRHYGFWTAIDTYKNLLEVNKMWNQGQQVWKVW</sequence>
<reference evidence="2 3" key="1">
    <citation type="submission" date="2014-12" db="EMBL/GenBank/DDBJ databases">
        <title>Comparative genome analysis of Bacillus coagulans HM-08, Clostridium butyricum HM-68, Bacillus subtilis HM-66 and Bacillus licheniformis BL-09.</title>
        <authorList>
            <person name="Zhang H."/>
        </authorList>
    </citation>
    <scope>NUCLEOTIDE SEQUENCE [LARGE SCALE GENOMIC DNA]</scope>
    <source>
        <strain evidence="2 3">HM-66</strain>
    </source>
</reference>
<organism evidence="2 3">
    <name type="scientific">Bacillus subtilis</name>
    <dbReference type="NCBI Taxonomy" id="1423"/>
    <lineage>
        <taxon>Bacteria</taxon>
        <taxon>Bacillati</taxon>
        <taxon>Bacillota</taxon>
        <taxon>Bacilli</taxon>
        <taxon>Bacillales</taxon>
        <taxon>Bacillaceae</taxon>
        <taxon>Bacillus</taxon>
    </lineage>
</organism>
<evidence type="ECO:0000313" key="3">
    <source>
        <dbReference type="Proteomes" id="UP000032247"/>
    </source>
</evidence>
<name>A0A0D1KNJ0_BACIU</name>
<dbReference type="InterPro" id="IPR005835">
    <property type="entry name" value="NTP_transferase_dom"/>
</dbReference>
<dbReference type="STRING" id="483913.AN935_03825"/>
<dbReference type="Pfam" id="PF00483">
    <property type="entry name" value="NTP_transferase"/>
    <property type="match status" value="1"/>
</dbReference>
<evidence type="ECO:0000313" key="2">
    <source>
        <dbReference type="EMBL" id="KIU10480.1"/>
    </source>
</evidence>
<dbReference type="InterPro" id="IPR029044">
    <property type="entry name" value="Nucleotide-diphossugar_trans"/>
</dbReference>